<dbReference type="GO" id="GO:0008137">
    <property type="term" value="F:NADH dehydrogenase (ubiquinone) activity"/>
    <property type="evidence" value="ECO:0007669"/>
    <property type="project" value="UniProtKB-UniRule"/>
</dbReference>
<dbReference type="EMBL" id="DPBP01000048">
    <property type="protein sequence ID" value="HCE18637.1"/>
    <property type="molecule type" value="Genomic_DNA"/>
</dbReference>
<reference evidence="2 3" key="1">
    <citation type="journal article" date="2018" name="Nat. Biotechnol.">
        <title>A standardized bacterial taxonomy based on genome phylogeny substantially revises the tree of life.</title>
        <authorList>
            <person name="Parks D.H."/>
            <person name="Chuvochina M."/>
            <person name="Waite D.W."/>
            <person name="Rinke C."/>
            <person name="Skarshewski A."/>
            <person name="Chaumeil P.A."/>
            <person name="Hugenholtz P."/>
        </authorList>
    </citation>
    <scope>NUCLEOTIDE SEQUENCE [LARGE SCALE GENOMIC DNA]</scope>
    <source>
        <strain evidence="2">UBA8781</strain>
    </source>
</reference>
<dbReference type="AlphaFoldDB" id="A0A3D1JK59"/>
<dbReference type="Proteomes" id="UP000264141">
    <property type="component" value="Unassembled WGS sequence"/>
</dbReference>
<comment type="catalytic activity">
    <reaction evidence="1">
        <text>a quinone + NADH + 5 H(+)(in) = a quinol + NAD(+) + 4 H(+)(out)</text>
        <dbReference type="Rhea" id="RHEA:57888"/>
        <dbReference type="ChEBI" id="CHEBI:15378"/>
        <dbReference type="ChEBI" id="CHEBI:24646"/>
        <dbReference type="ChEBI" id="CHEBI:57540"/>
        <dbReference type="ChEBI" id="CHEBI:57945"/>
        <dbReference type="ChEBI" id="CHEBI:132124"/>
    </reaction>
</comment>
<accession>A0A3D1JK59</accession>
<feature type="transmembrane region" description="Helical" evidence="1">
    <location>
        <begin position="138"/>
        <end position="160"/>
    </location>
</feature>
<comment type="subcellular location">
    <subcellularLocation>
        <location evidence="1">Cell membrane</location>
        <topology evidence="1">Multi-pass membrane protein</topology>
    </subcellularLocation>
</comment>
<dbReference type="OrthoDB" id="9790848at2"/>
<dbReference type="PANTHER" id="PTHR33269:SF19">
    <property type="entry name" value="NADH-QUINONE OXIDOREDUCTASE SUBUNIT J"/>
    <property type="match status" value="1"/>
</dbReference>
<dbReference type="Pfam" id="PF00499">
    <property type="entry name" value="Oxidored_q3"/>
    <property type="match status" value="1"/>
</dbReference>
<keyword evidence="1" id="KW-1133">Transmembrane helix</keyword>
<evidence type="ECO:0000313" key="2">
    <source>
        <dbReference type="EMBL" id="HCE18637.1"/>
    </source>
</evidence>
<protein>
    <recommendedName>
        <fullName evidence="1">NADH-quinone oxidoreductase subunit J</fullName>
        <ecNumber evidence="1">7.1.1.-</ecNumber>
    </recommendedName>
</protein>
<organism evidence="2 3">
    <name type="scientific">Anaerolinea thermolimosa</name>
    <dbReference type="NCBI Taxonomy" id="229919"/>
    <lineage>
        <taxon>Bacteria</taxon>
        <taxon>Bacillati</taxon>
        <taxon>Chloroflexota</taxon>
        <taxon>Anaerolineae</taxon>
        <taxon>Anaerolineales</taxon>
        <taxon>Anaerolineaceae</taxon>
        <taxon>Anaerolinea</taxon>
    </lineage>
</organism>
<evidence type="ECO:0000313" key="3">
    <source>
        <dbReference type="Proteomes" id="UP000264141"/>
    </source>
</evidence>
<keyword evidence="1" id="KW-0520">NAD</keyword>
<dbReference type="GO" id="GO:0048038">
    <property type="term" value="F:quinone binding"/>
    <property type="evidence" value="ECO:0007669"/>
    <property type="project" value="UniProtKB-UniRule"/>
</dbReference>
<feature type="transmembrane region" description="Helical" evidence="1">
    <location>
        <begin position="26"/>
        <end position="46"/>
    </location>
</feature>
<name>A0A3D1JK59_9CHLR</name>
<proteinExistence type="inferred from homology"/>
<keyword evidence="1" id="KW-0472">Membrane</keyword>
<dbReference type="InterPro" id="IPR042106">
    <property type="entry name" value="Nuo/plastoQ_OxRdtase_6_NuoJ"/>
</dbReference>
<dbReference type="RefSeq" id="WP_062193639.1">
    <property type="nucleotide sequence ID" value="NZ_DF967965.1"/>
</dbReference>
<comment type="function">
    <text evidence="1">NDH-1 shuttles electrons from NADH, via FMN and iron-sulfur (Fe-S) centers, to quinones in the respiratory chain. Couples the redox reaction to proton translocation (for every two electrons transferred, four hydrogen ions are translocated across the cytoplasmic membrane), and thus conserves the redox energy in a proton gradient.</text>
</comment>
<feature type="transmembrane region" description="Helical" evidence="1">
    <location>
        <begin position="58"/>
        <end position="76"/>
    </location>
</feature>
<comment type="caution">
    <text evidence="2">The sequence shown here is derived from an EMBL/GenBank/DDBJ whole genome shotgun (WGS) entry which is preliminary data.</text>
</comment>
<dbReference type="GO" id="GO:0005886">
    <property type="term" value="C:plasma membrane"/>
    <property type="evidence" value="ECO:0007669"/>
    <property type="project" value="UniProtKB-SubCell"/>
</dbReference>
<dbReference type="STRING" id="229919.GCA_001050195_02226"/>
<dbReference type="EC" id="7.1.1.-" evidence="1"/>
<dbReference type="InterPro" id="IPR001457">
    <property type="entry name" value="NADH_UbQ/plastoQ_OxRdtase_su6"/>
</dbReference>
<keyword evidence="1" id="KW-0874">Quinone</keyword>
<keyword evidence="1" id="KW-1003">Cell membrane</keyword>
<keyword evidence="1" id="KW-0812">Transmembrane</keyword>
<comment type="caution">
    <text evidence="1">Lacks conserved residue(s) required for the propagation of feature annotation.</text>
</comment>
<dbReference type="PANTHER" id="PTHR33269">
    <property type="entry name" value="NADH-UBIQUINONE OXIDOREDUCTASE CHAIN 6"/>
    <property type="match status" value="1"/>
</dbReference>
<comment type="similarity">
    <text evidence="1">Belongs to the complex I subunit 6 family.</text>
</comment>
<sequence>MLIVFIVLAFVAVGTAVSMLVTRNAIYSALFLVLNFGTVAILYLILGAPFIALSQITVYAGSVVVLFLFVIMLLGAEKLPGGEPLRWQRFLAFPLVILLVADFAVNINRLGGTLALIDLPPRGYGEPVEIGKVLFTQYALPFEITAIILLVAVVGAIVLARPQQAGVSRRDLYKRDTQERK</sequence>
<evidence type="ECO:0000256" key="1">
    <source>
        <dbReference type="RuleBase" id="RU004429"/>
    </source>
</evidence>
<dbReference type="Gene3D" id="1.20.120.1200">
    <property type="entry name" value="NADH-ubiquinone/plastoquinone oxidoreductase chain 6, subunit NuoJ"/>
    <property type="match status" value="1"/>
</dbReference>
<gene>
    <name evidence="2" type="ORF">DEQ80_12340</name>
</gene>